<accession>A0AA88DZH6</accession>
<reference evidence="2" key="1">
    <citation type="submission" date="2023-07" db="EMBL/GenBank/DDBJ databases">
        <title>draft genome sequence of fig (Ficus carica).</title>
        <authorList>
            <person name="Takahashi T."/>
            <person name="Nishimura K."/>
        </authorList>
    </citation>
    <scope>NUCLEOTIDE SEQUENCE</scope>
</reference>
<dbReference type="EMBL" id="BTGU01000220">
    <property type="protein sequence ID" value="GMN65202.1"/>
    <property type="molecule type" value="Genomic_DNA"/>
</dbReference>
<protein>
    <submittedName>
        <fullName evidence="2">Uncharacterized protein</fullName>
    </submittedName>
</protein>
<sequence length="111" mass="12058">MKKKKKNPPNTVDVSAGVPPPRRHGSLAEEFRAPRGHGSRAESNVVKIPRSELGPTAIGAATILRARSELRRRNQTNDLSSNGEFCRRRRASPDEPTSPFPAVASSSSCQI</sequence>
<gene>
    <name evidence="2" type="ORF">TIFTF001_034273</name>
</gene>
<comment type="caution">
    <text evidence="2">The sequence shown here is derived from an EMBL/GenBank/DDBJ whole genome shotgun (WGS) entry which is preliminary data.</text>
</comment>
<evidence type="ECO:0000313" key="2">
    <source>
        <dbReference type="EMBL" id="GMN65202.1"/>
    </source>
</evidence>
<dbReference type="AlphaFoldDB" id="A0AA88DZH6"/>
<dbReference type="Proteomes" id="UP001187192">
    <property type="component" value="Unassembled WGS sequence"/>
</dbReference>
<evidence type="ECO:0000313" key="3">
    <source>
        <dbReference type="Proteomes" id="UP001187192"/>
    </source>
</evidence>
<keyword evidence="3" id="KW-1185">Reference proteome</keyword>
<name>A0AA88DZH6_FICCA</name>
<feature type="region of interest" description="Disordered" evidence="1">
    <location>
        <begin position="68"/>
        <end position="111"/>
    </location>
</feature>
<proteinExistence type="predicted"/>
<organism evidence="2 3">
    <name type="scientific">Ficus carica</name>
    <name type="common">Common fig</name>
    <dbReference type="NCBI Taxonomy" id="3494"/>
    <lineage>
        <taxon>Eukaryota</taxon>
        <taxon>Viridiplantae</taxon>
        <taxon>Streptophyta</taxon>
        <taxon>Embryophyta</taxon>
        <taxon>Tracheophyta</taxon>
        <taxon>Spermatophyta</taxon>
        <taxon>Magnoliopsida</taxon>
        <taxon>eudicotyledons</taxon>
        <taxon>Gunneridae</taxon>
        <taxon>Pentapetalae</taxon>
        <taxon>rosids</taxon>
        <taxon>fabids</taxon>
        <taxon>Rosales</taxon>
        <taxon>Moraceae</taxon>
        <taxon>Ficeae</taxon>
        <taxon>Ficus</taxon>
    </lineage>
</organism>
<feature type="region of interest" description="Disordered" evidence="1">
    <location>
        <begin position="1"/>
        <end position="44"/>
    </location>
</feature>
<evidence type="ECO:0000256" key="1">
    <source>
        <dbReference type="SAM" id="MobiDB-lite"/>
    </source>
</evidence>